<protein>
    <submittedName>
        <fullName evidence="2">Uncharacterized protein</fullName>
    </submittedName>
</protein>
<evidence type="ECO:0000256" key="1">
    <source>
        <dbReference type="SAM" id="Phobius"/>
    </source>
</evidence>
<evidence type="ECO:0000313" key="2">
    <source>
        <dbReference type="EMBL" id="RKP09225.1"/>
    </source>
</evidence>
<keyword evidence="3" id="KW-1185">Reference proteome</keyword>
<evidence type="ECO:0000313" key="3">
    <source>
        <dbReference type="Proteomes" id="UP000271241"/>
    </source>
</evidence>
<proteinExistence type="predicted"/>
<feature type="transmembrane region" description="Helical" evidence="1">
    <location>
        <begin position="123"/>
        <end position="139"/>
    </location>
</feature>
<feature type="transmembrane region" description="Helical" evidence="1">
    <location>
        <begin position="96"/>
        <end position="117"/>
    </location>
</feature>
<feature type="transmembrane region" description="Helical" evidence="1">
    <location>
        <begin position="52"/>
        <end position="76"/>
    </location>
</feature>
<feature type="transmembrane region" description="Helical" evidence="1">
    <location>
        <begin position="12"/>
        <end position="32"/>
    </location>
</feature>
<accession>A0A4P9XSU2</accession>
<organism evidence="2 3">
    <name type="scientific">Thamnocephalis sphaerospora</name>
    <dbReference type="NCBI Taxonomy" id="78915"/>
    <lineage>
        <taxon>Eukaryota</taxon>
        <taxon>Fungi</taxon>
        <taxon>Fungi incertae sedis</taxon>
        <taxon>Zoopagomycota</taxon>
        <taxon>Zoopagomycotina</taxon>
        <taxon>Zoopagomycetes</taxon>
        <taxon>Zoopagales</taxon>
        <taxon>Sigmoideomycetaceae</taxon>
        <taxon>Thamnocephalis</taxon>
    </lineage>
</organism>
<sequence>MKAYVAHERSLMLLYLGTFLVVMQFTPLVMLMRETKVFMTPNYACTVEAPAYYPWLRLGLDLPVNMFFSVAFLYVVFNNYTRYGSDAWQRLSHEGIIYMFLAAALNIASAAIMAGQLLKGHSSYVYFIDWYLSSYLILIQQRRTAINVGGSGRTLTARMQKSQERTLLS</sequence>
<dbReference type="AlphaFoldDB" id="A0A4P9XSU2"/>
<reference evidence="3" key="1">
    <citation type="journal article" date="2018" name="Nat. Microbiol.">
        <title>Leveraging single-cell genomics to expand the fungal tree of life.</title>
        <authorList>
            <person name="Ahrendt S.R."/>
            <person name="Quandt C.A."/>
            <person name="Ciobanu D."/>
            <person name="Clum A."/>
            <person name="Salamov A."/>
            <person name="Andreopoulos B."/>
            <person name="Cheng J.F."/>
            <person name="Woyke T."/>
            <person name="Pelin A."/>
            <person name="Henrissat B."/>
            <person name="Reynolds N.K."/>
            <person name="Benny G.L."/>
            <person name="Smith M.E."/>
            <person name="James T.Y."/>
            <person name="Grigoriev I.V."/>
        </authorList>
    </citation>
    <scope>NUCLEOTIDE SEQUENCE [LARGE SCALE GENOMIC DNA]</scope>
    <source>
        <strain evidence="3">RSA 1356</strain>
    </source>
</reference>
<name>A0A4P9XSU2_9FUNG</name>
<dbReference type="EMBL" id="KZ992530">
    <property type="protein sequence ID" value="RKP09225.1"/>
    <property type="molecule type" value="Genomic_DNA"/>
</dbReference>
<gene>
    <name evidence="2" type="ORF">THASP1DRAFT_28978</name>
</gene>
<keyword evidence="1" id="KW-0472">Membrane</keyword>
<keyword evidence="1" id="KW-0812">Transmembrane</keyword>
<keyword evidence="1" id="KW-1133">Transmembrane helix</keyword>
<dbReference type="Proteomes" id="UP000271241">
    <property type="component" value="Unassembled WGS sequence"/>
</dbReference>